<reference evidence="1" key="1">
    <citation type="submission" date="2019-04" db="EMBL/GenBank/DDBJ databases">
        <title>Evolution of Biomass-Degrading Anaerobic Consortia Revealed by Metagenomics.</title>
        <authorList>
            <person name="Peng X."/>
        </authorList>
    </citation>
    <scope>NUCLEOTIDE SEQUENCE</scope>
    <source>
        <strain evidence="1">SIG141</strain>
    </source>
</reference>
<proteinExistence type="predicted"/>
<dbReference type="Proteomes" id="UP000763088">
    <property type="component" value="Unassembled WGS sequence"/>
</dbReference>
<name>A0A928GHD0_XYLRU</name>
<gene>
    <name evidence="1" type="ORF">E7102_06065</name>
</gene>
<organism evidence="1 2">
    <name type="scientific">Xylanibacter ruminicola</name>
    <name type="common">Prevotella ruminicola</name>
    <dbReference type="NCBI Taxonomy" id="839"/>
    <lineage>
        <taxon>Bacteria</taxon>
        <taxon>Pseudomonadati</taxon>
        <taxon>Bacteroidota</taxon>
        <taxon>Bacteroidia</taxon>
        <taxon>Bacteroidales</taxon>
        <taxon>Prevotellaceae</taxon>
        <taxon>Xylanibacter</taxon>
    </lineage>
</organism>
<evidence type="ECO:0000313" key="2">
    <source>
        <dbReference type="Proteomes" id="UP000763088"/>
    </source>
</evidence>
<sequence>MEYFYNESRGLTKVSPDSIQRFATKVENYVTYYPETKSDPYYPEIVDNINDAAKLCGLTIHITLNPEWEGEIEINY</sequence>
<accession>A0A928GHD0</accession>
<evidence type="ECO:0000313" key="1">
    <source>
        <dbReference type="EMBL" id="MBE6266016.1"/>
    </source>
</evidence>
<dbReference type="EMBL" id="SUYD01000006">
    <property type="protein sequence ID" value="MBE6266016.1"/>
    <property type="molecule type" value="Genomic_DNA"/>
</dbReference>
<protein>
    <submittedName>
        <fullName evidence="1">Uncharacterized protein</fullName>
    </submittedName>
</protein>
<comment type="caution">
    <text evidence="1">The sequence shown here is derived from an EMBL/GenBank/DDBJ whole genome shotgun (WGS) entry which is preliminary data.</text>
</comment>
<dbReference type="AlphaFoldDB" id="A0A928GHD0"/>